<feature type="repeat" description="PPR" evidence="2">
    <location>
        <begin position="356"/>
        <end position="390"/>
    </location>
</feature>
<dbReference type="InterPro" id="IPR002885">
    <property type="entry name" value="PPR_rpt"/>
</dbReference>
<reference evidence="4 5" key="1">
    <citation type="journal article" date="2020" name="Nat. Food">
        <title>A phased Vanilla planifolia genome enables genetic improvement of flavour and production.</title>
        <authorList>
            <person name="Hasing T."/>
            <person name="Tang H."/>
            <person name="Brym M."/>
            <person name="Khazi F."/>
            <person name="Huang T."/>
            <person name="Chambers A.H."/>
        </authorList>
    </citation>
    <scope>NUCLEOTIDE SEQUENCE [LARGE SCALE GENOMIC DNA]</scope>
    <source>
        <tissue evidence="4">Leaf</tissue>
    </source>
</reference>
<dbReference type="InterPro" id="IPR052308">
    <property type="entry name" value="PPR_domain-containing"/>
</dbReference>
<feature type="coiled-coil region" evidence="3">
    <location>
        <begin position="545"/>
        <end position="583"/>
    </location>
</feature>
<organism evidence="4 5">
    <name type="scientific">Vanilla planifolia</name>
    <name type="common">Vanilla</name>
    <dbReference type="NCBI Taxonomy" id="51239"/>
    <lineage>
        <taxon>Eukaryota</taxon>
        <taxon>Viridiplantae</taxon>
        <taxon>Streptophyta</taxon>
        <taxon>Embryophyta</taxon>
        <taxon>Tracheophyta</taxon>
        <taxon>Spermatophyta</taxon>
        <taxon>Magnoliopsida</taxon>
        <taxon>Liliopsida</taxon>
        <taxon>Asparagales</taxon>
        <taxon>Orchidaceae</taxon>
        <taxon>Vanilloideae</taxon>
        <taxon>Vanilleae</taxon>
        <taxon>Vanilla</taxon>
    </lineage>
</organism>
<accession>A0A835V828</accession>
<feature type="repeat" description="PPR" evidence="2">
    <location>
        <begin position="239"/>
        <end position="269"/>
    </location>
</feature>
<dbReference type="InterPro" id="IPR011990">
    <property type="entry name" value="TPR-like_helical_dom_sf"/>
</dbReference>
<dbReference type="NCBIfam" id="TIGR00756">
    <property type="entry name" value="PPR"/>
    <property type="match status" value="5"/>
</dbReference>
<keyword evidence="1" id="KW-0677">Repeat</keyword>
<dbReference type="AlphaFoldDB" id="A0A835V828"/>
<dbReference type="PANTHER" id="PTHR47937:SF5">
    <property type="entry name" value="PENTATRICOPEPTIDE REPEAT-CONTAINING PROTEIN"/>
    <property type="match status" value="1"/>
</dbReference>
<dbReference type="PROSITE" id="PS51375">
    <property type="entry name" value="PPR"/>
    <property type="match status" value="7"/>
</dbReference>
<evidence type="ECO:0000313" key="4">
    <source>
        <dbReference type="EMBL" id="KAG0486536.1"/>
    </source>
</evidence>
<feature type="repeat" description="PPR" evidence="2">
    <location>
        <begin position="391"/>
        <end position="425"/>
    </location>
</feature>
<protein>
    <recommendedName>
        <fullName evidence="6">Pentatricopeptide repeat-containing protein</fullName>
    </recommendedName>
</protein>
<keyword evidence="3" id="KW-0175">Coiled coil</keyword>
<feature type="repeat" description="PPR" evidence="2">
    <location>
        <begin position="461"/>
        <end position="495"/>
    </location>
</feature>
<evidence type="ECO:0000256" key="2">
    <source>
        <dbReference type="PROSITE-ProRule" id="PRU00708"/>
    </source>
</evidence>
<feature type="repeat" description="PPR" evidence="2">
    <location>
        <begin position="316"/>
        <end position="350"/>
    </location>
</feature>
<dbReference type="EMBL" id="JADCNM010000004">
    <property type="protein sequence ID" value="KAG0486536.1"/>
    <property type="molecule type" value="Genomic_DNA"/>
</dbReference>
<dbReference type="Gene3D" id="1.25.40.10">
    <property type="entry name" value="Tetratricopeptide repeat domain"/>
    <property type="match status" value="3"/>
</dbReference>
<name>A0A835V828_VANPL</name>
<sequence>MLSGLTDRRHLVALPKLLPMAQRSFKSFLFYSVRFFSLSSPEEAALDRRRRNRFLGMAPPSPLSEIPLPPPPGQHPVQKTIVCPSVPKLPEPVSVLSGSRLNLHNNILSLLRSGDLQEASLLVRHSVYSNCRPTIYTINAVLSALLREKLQAELLALHRFVIQAGIVPNIVTHNLIIQCYVDRRRLDLAIEYYRFFCRELPLLPSPTTYRILIEALVDASRIEDALQLIEEMVSMIKPDAEVYNLLMSTLVDNGDPERALRLYEELKEKLDEDPKDIHGTIRGGLMKAYFKKGMDCEAMELYNSVIGEGCSWFKFSARNHNSVLDALCQNGKLEEALALFEKMMSEHSPPVRVSVDLESFKLIVNGFCATGRFKEAINVFGKIGEKNISADTLTYNNLIRKLGENGMLAEAEELHRQMCEHGVKPNELTFVLLMETCFSIEKIEEVTWYFNAMVESGLQPGSLTYNVILTGFVKAGRLDEARVYFNEMLEKELKRDLASYEILLEAFCEVDRLEDVLIVVKALMMDDGMVFRPEMVELVEAAARRAKKEEELVKFYDEVDKEKEEALIQAAEEKARLDALDREERLRKRDEAKAKQAATTKITKEHIEMHIKRNLLSNMEERQDAPLLSGISWNGSQLRQVSDNVTLTEGFNIAKEFASHSSQGTSP</sequence>
<evidence type="ECO:0000256" key="1">
    <source>
        <dbReference type="ARBA" id="ARBA00022737"/>
    </source>
</evidence>
<dbReference type="Proteomes" id="UP000639772">
    <property type="component" value="Unassembled WGS sequence"/>
</dbReference>
<feature type="repeat" description="PPR" evidence="2">
    <location>
        <begin position="205"/>
        <end position="235"/>
    </location>
</feature>
<dbReference type="SUPFAM" id="SSF48452">
    <property type="entry name" value="TPR-like"/>
    <property type="match status" value="1"/>
</dbReference>
<feature type="repeat" description="PPR" evidence="2">
    <location>
        <begin position="426"/>
        <end position="460"/>
    </location>
</feature>
<dbReference type="Pfam" id="PF01535">
    <property type="entry name" value="PPR"/>
    <property type="match status" value="4"/>
</dbReference>
<dbReference type="Pfam" id="PF13812">
    <property type="entry name" value="PPR_3"/>
    <property type="match status" value="1"/>
</dbReference>
<dbReference type="OrthoDB" id="185373at2759"/>
<evidence type="ECO:0008006" key="6">
    <source>
        <dbReference type="Google" id="ProtNLM"/>
    </source>
</evidence>
<comment type="caution">
    <text evidence="4">The sequence shown here is derived from an EMBL/GenBank/DDBJ whole genome shotgun (WGS) entry which is preliminary data.</text>
</comment>
<evidence type="ECO:0000256" key="3">
    <source>
        <dbReference type="SAM" id="Coils"/>
    </source>
</evidence>
<evidence type="ECO:0000313" key="5">
    <source>
        <dbReference type="Proteomes" id="UP000639772"/>
    </source>
</evidence>
<gene>
    <name evidence="4" type="ORF">HPP92_008631</name>
</gene>
<dbReference type="PANTHER" id="PTHR47937">
    <property type="entry name" value="PLASTID TRANSCRIPTIONALLY ACTIVE CHROMOSOME 2-LIKE PROTEIN"/>
    <property type="match status" value="1"/>
</dbReference>
<dbReference type="Pfam" id="PF13041">
    <property type="entry name" value="PPR_2"/>
    <property type="match status" value="2"/>
</dbReference>
<proteinExistence type="predicted"/>